<proteinExistence type="predicted"/>
<dbReference type="AlphaFoldDB" id="A0A7S1DBH8"/>
<accession>A0A7S1DBH8</accession>
<feature type="compositionally biased region" description="Polar residues" evidence="1">
    <location>
        <begin position="55"/>
        <end position="76"/>
    </location>
</feature>
<evidence type="ECO:0000256" key="1">
    <source>
        <dbReference type="SAM" id="MobiDB-lite"/>
    </source>
</evidence>
<feature type="region of interest" description="Disordered" evidence="1">
    <location>
        <begin position="1"/>
        <end position="172"/>
    </location>
</feature>
<name>A0A7S1DBH8_CYCTE</name>
<reference evidence="2" key="1">
    <citation type="submission" date="2021-01" db="EMBL/GenBank/DDBJ databases">
        <authorList>
            <person name="Corre E."/>
            <person name="Pelletier E."/>
            <person name="Niang G."/>
            <person name="Scheremetjew M."/>
            <person name="Finn R."/>
            <person name="Kale V."/>
            <person name="Holt S."/>
            <person name="Cochrane G."/>
            <person name="Meng A."/>
            <person name="Brown T."/>
            <person name="Cohen L."/>
        </authorList>
    </citation>
    <scope>NUCLEOTIDE SEQUENCE</scope>
    <source>
        <strain evidence="2">ECT3854</strain>
    </source>
</reference>
<evidence type="ECO:0000313" key="2">
    <source>
        <dbReference type="EMBL" id="CAD8942415.1"/>
    </source>
</evidence>
<feature type="compositionally biased region" description="Basic residues" evidence="1">
    <location>
        <begin position="77"/>
        <end position="87"/>
    </location>
</feature>
<feature type="compositionally biased region" description="Low complexity" evidence="1">
    <location>
        <begin position="13"/>
        <end position="22"/>
    </location>
</feature>
<feature type="compositionally biased region" description="Low complexity" evidence="1">
    <location>
        <begin position="107"/>
        <end position="118"/>
    </location>
</feature>
<sequence length="172" mass="18661">MSGEVTHKKRGKAALATTTTTKKVGRHKSAAGTTRPKKQQEGGASPPRHRRAVNKPSNKNVDNTDAQTNNNASPKRTTVRKQTRKPKNQGTTPRRVSPRRQKQKNDTATMPTTTGAAGEKSNPAPVHEELRQMGLSPNDSTAAETREPGLNTGITTEVRREMETPNQHGTVA</sequence>
<protein>
    <submittedName>
        <fullName evidence="2">Uncharacterized protein</fullName>
    </submittedName>
</protein>
<organism evidence="2">
    <name type="scientific">Cyclophora tenuis</name>
    <name type="common">Marine diatom</name>
    <dbReference type="NCBI Taxonomy" id="216820"/>
    <lineage>
        <taxon>Eukaryota</taxon>
        <taxon>Sar</taxon>
        <taxon>Stramenopiles</taxon>
        <taxon>Ochrophyta</taxon>
        <taxon>Bacillariophyta</taxon>
        <taxon>Fragilariophyceae</taxon>
        <taxon>Fragilariophycidae</taxon>
        <taxon>Cyclophorales</taxon>
        <taxon>Cyclophoraceae</taxon>
        <taxon>Cyclophora</taxon>
    </lineage>
</organism>
<dbReference type="EMBL" id="HBFW01020955">
    <property type="protein sequence ID" value="CAD8942415.1"/>
    <property type="molecule type" value="Transcribed_RNA"/>
</dbReference>
<gene>
    <name evidence="2" type="ORF">CTEN0397_LOCUS13481</name>
</gene>